<dbReference type="Pfam" id="PF04198">
    <property type="entry name" value="Sugar-bind"/>
    <property type="match status" value="1"/>
</dbReference>
<dbReference type="Proteomes" id="UP000199077">
    <property type="component" value="Chromosome I"/>
</dbReference>
<keyword evidence="2" id="KW-0805">Transcription regulation</keyword>
<dbReference type="GO" id="GO:0030246">
    <property type="term" value="F:carbohydrate binding"/>
    <property type="evidence" value="ECO:0007669"/>
    <property type="project" value="InterPro"/>
</dbReference>
<proteinExistence type="inferred from homology"/>
<evidence type="ECO:0000256" key="3">
    <source>
        <dbReference type="ARBA" id="ARBA00023125"/>
    </source>
</evidence>
<organism evidence="6 7">
    <name type="scientific">Pedococcus dokdonensis</name>
    <dbReference type="NCBI Taxonomy" id="443156"/>
    <lineage>
        <taxon>Bacteria</taxon>
        <taxon>Bacillati</taxon>
        <taxon>Actinomycetota</taxon>
        <taxon>Actinomycetes</taxon>
        <taxon>Micrococcales</taxon>
        <taxon>Intrasporangiaceae</taxon>
        <taxon>Pedococcus</taxon>
    </lineage>
</organism>
<evidence type="ECO:0000259" key="5">
    <source>
        <dbReference type="Pfam" id="PF04198"/>
    </source>
</evidence>
<dbReference type="SUPFAM" id="SSF100950">
    <property type="entry name" value="NagB/RpiA/CoA transferase-like"/>
    <property type="match status" value="1"/>
</dbReference>
<evidence type="ECO:0000256" key="2">
    <source>
        <dbReference type="ARBA" id="ARBA00023015"/>
    </source>
</evidence>
<dbReference type="InterPro" id="IPR007324">
    <property type="entry name" value="Sugar-bd_dom_put"/>
</dbReference>
<gene>
    <name evidence="6" type="ORF">SAMN04489867_2733</name>
</gene>
<keyword evidence="3 6" id="KW-0238">DNA-binding</keyword>
<evidence type="ECO:0000313" key="7">
    <source>
        <dbReference type="Proteomes" id="UP000199077"/>
    </source>
</evidence>
<dbReference type="InterPro" id="IPR037171">
    <property type="entry name" value="NagB/RpiA_transferase-like"/>
</dbReference>
<evidence type="ECO:0000256" key="1">
    <source>
        <dbReference type="ARBA" id="ARBA00010466"/>
    </source>
</evidence>
<dbReference type="InterPro" id="IPR051054">
    <property type="entry name" value="SorC_transcr_regulators"/>
</dbReference>
<feature type="domain" description="Sugar-binding" evidence="5">
    <location>
        <begin position="65"/>
        <end position="313"/>
    </location>
</feature>
<sequence length="314" mass="33206">MSDDDGPAELVMLAAVARRHYLQNQSKVEIAEELGISRFKVARMLESARERGLVRIEIVRQGSLDVDLSARLHDRFGLAHAVVVDTADADPGAVRHQLGRAAAELLSEILVDGDVLGLPWSRNVHAVVGALTSLPRVEVVQLTGAIALPDFDSSAVDIVRRAARLSGGKAHVFYAPFVLDSKSSADALRRQPAVVDGLARASAVTKAVVGIGAWQPGESTIHDLLDEAERRDLSHRGVIGELAGIFFDASGKPLRPKVAARLITMDPDNLTRVPEVIAVVSGASKSTAVRAALDGGLVQGLVVDSTLAEVLLAG</sequence>
<dbReference type="GO" id="GO:0003677">
    <property type="term" value="F:DNA binding"/>
    <property type="evidence" value="ECO:0007669"/>
    <property type="project" value="UniProtKB-KW"/>
</dbReference>
<reference evidence="7" key="1">
    <citation type="submission" date="2016-10" db="EMBL/GenBank/DDBJ databases">
        <authorList>
            <person name="Varghese N."/>
            <person name="Submissions S."/>
        </authorList>
    </citation>
    <scope>NUCLEOTIDE SEQUENCE [LARGE SCALE GENOMIC DNA]</scope>
    <source>
        <strain evidence="7">DSM 22329</strain>
    </source>
</reference>
<dbReference type="Gene3D" id="1.10.10.10">
    <property type="entry name" value="Winged helix-like DNA-binding domain superfamily/Winged helix DNA-binding domain"/>
    <property type="match status" value="1"/>
</dbReference>
<dbReference type="EMBL" id="LT629711">
    <property type="protein sequence ID" value="SDP51654.1"/>
    <property type="molecule type" value="Genomic_DNA"/>
</dbReference>
<dbReference type="Gene3D" id="3.40.50.1360">
    <property type="match status" value="1"/>
</dbReference>
<dbReference type="OrthoDB" id="186585at2"/>
<dbReference type="RefSeq" id="WP_157693050.1">
    <property type="nucleotide sequence ID" value="NZ_LT629711.1"/>
</dbReference>
<protein>
    <submittedName>
        <fullName evidence="6">DNA-binding transcriptional regulator LsrR, DeoR family</fullName>
    </submittedName>
</protein>
<evidence type="ECO:0000313" key="6">
    <source>
        <dbReference type="EMBL" id="SDP51654.1"/>
    </source>
</evidence>
<evidence type="ECO:0000256" key="4">
    <source>
        <dbReference type="ARBA" id="ARBA00023163"/>
    </source>
</evidence>
<dbReference type="AlphaFoldDB" id="A0A1H0TCC9"/>
<dbReference type="PANTHER" id="PTHR34294:SF1">
    <property type="entry name" value="TRANSCRIPTIONAL REGULATOR LSRR"/>
    <property type="match status" value="1"/>
</dbReference>
<dbReference type="STRING" id="443156.SAMN04489867_2733"/>
<dbReference type="PANTHER" id="PTHR34294">
    <property type="entry name" value="TRANSCRIPTIONAL REGULATOR-RELATED"/>
    <property type="match status" value="1"/>
</dbReference>
<comment type="similarity">
    <text evidence="1">Belongs to the SorC transcriptional regulatory family.</text>
</comment>
<accession>A0A1H0TCC9</accession>
<name>A0A1H0TCC9_9MICO</name>
<dbReference type="InterPro" id="IPR036388">
    <property type="entry name" value="WH-like_DNA-bd_sf"/>
</dbReference>
<keyword evidence="4" id="KW-0804">Transcription</keyword>
<keyword evidence="7" id="KW-1185">Reference proteome</keyword>